<feature type="compositionally biased region" description="Polar residues" evidence="1">
    <location>
        <begin position="1"/>
        <end position="15"/>
    </location>
</feature>
<proteinExistence type="predicted"/>
<reference evidence="2 3" key="1">
    <citation type="journal article" date="2021" name="Arch. Microbiol.">
        <title>Myceligenerans indicum sp. nov., an actinobacterium isolated from mangrove sediment of Sundarbans, India.</title>
        <authorList>
            <person name="Asha K."/>
            <person name="Bhadury P."/>
        </authorList>
    </citation>
    <scope>NUCLEOTIDE SEQUENCE [LARGE SCALE GENOMIC DNA]</scope>
    <source>
        <strain evidence="2 3">I2</strain>
    </source>
</reference>
<comment type="caution">
    <text evidence="2">The sequence shown here is derived from an EMBL/GenBank/DDBJ whole genome shotgun (WGS) entry which is preliminary data.</text>
</comment>
<gene>
    <name evidence="2" type="ORF">HGK34_08820</name>
</gene>
<keyword evidence="3" id="KW-1185">Reference proteome</keyword>
<dbReference type="RefSeq" id="WP_201846245.1">
    <property type="nucleotide sequence ID" value="NZ_JABBYC010000011.1"/>
</dbReference>
<feature type="compositionally biased region" description="Basic and acidic residues" evidence="1">
    <location>
        <begin position="16"/>
        <end position="30"/>
    </location>
</feature>
<evidence type="ECO:0000313" key="3">
    <source>
        <dbReference type="Proteomes" id="UP000675409"/>
    </source>
</evidence>
<evidence type="ECO:0000256" key="1">
    <source>
        <dbReference type="SAM" id="MobiDB-lite"/>
    </source>
</evidence>
<name>A0ABS1LJI7_9MICO</name>
<feature type="region of interest" description="Disordered" evidence="1">
    <location>
        <begin position="1"/>
        <end position="37"/>
    </location>
</feature>
<accession>A0ABS1LJI7</accession>
<dbReference type="EMBL" id="JABBYC010000011">
    <property type="protein sequence ID" value="MBL0886372.1"/>
    <property type="molecule type" value="Genomic_DNA"/>
</dbReference>
<organism evidence="2 3">
    <name type="scientific">Myceligenerans indicum</name>
    <dbReference type="NCBI Taxonomy" id="2593663"/>
    <lineage>
        <taxon>Bacteria</taxon>
        <taxon>Bacillati</taxon>
        <taxon>Actinomycetota</taxon>
        <taxon>Actinomycetes</taxon>
        <taxon>Micrococcales</taxon>
        <taxon>Promicromonosporaceae</taxon>
        <taxon>Myceligenerans</taxon>
    </lineage>
</organism>
<evidence type="ECO:0000313" key="2">
    <source>
        <dbReference type="EMBL" id="MBL0886372.1"/>
    </source>
</evidence>
<sequence>MQDSSASTEPAANETNGRRDAIASPDERRATSGSDGDSAAVSTLLVETLPGVAVVFGEVPAELDLLDFGLVPTRDRKQISTALASVATAAGVGGNLGTAMSSAQGLYRLSDATQTLLKAGGTLATKGGANLGTVVTSGGLAQARFIPVATVSVASAAAAIGPVLAMVALQMTLNEITGLVRSNIALTSQVLTAIRHEQWAELTGLVDVVDDAVAKVGEVGAVPGTLWDTVAARKADLGKQLDLYRRNVGGHVRQLDQLETRARREYLQTNAEAIVFDSFALLSSVKAWTGYQALHAARARAAGAEDADEARLVEIIAENTREVLDSGLAAAADLIGSLTRELRIIAELPGPATMPMMQKRKDSKEARLTAARLLEAIAPLADALRPPSTPLEAPGVVCAPTGLDHEPYLRLLQWFIQDGEALRCLAFPYQPDVRDVVRTVGNSVLSKLDRDATAGAVDNPSVKTLVAVTDRRILVAQTSAFRQQGEIGQDIPLDEVRYVRAVTARDGGELSTVDLITREENIQWRFGYDTDDAHVDGLAAVLAESMAIPDAERDKLERRGAALIAGEKKREYTDVKPAELTRPQDEG</sequence>
<protein>
    <submittedName>
        <fullName evidence="2">Uncharacterized protein</fullName>
    </submittedName>
</protein>
<dbReference type="Proteomes" id="UP000675409">
    <property type="component" value="Unassembled WGS sequence"/>
</dbReference>